<name>A0ACC2UPY4_9FUNG</name>
<gene>
    <name evidence="1" type="ORF">DSO57_1016364</name>
</gene>
<protein>
    <submittedName>
        <fullName evidence="1">Uncharacterized protein</fullName>
    </submittedName>
</protein>
<comment type="caution">
    <text evidence="1">The sequence shown here is derived from an EMBL/GenBank/DDBJ whole genome shotgun (WGS) entry which is preliminary data.</text>
</comment>
<organism evidence="1 2">
    <name type="scientific">Entomophthora muscae</name>
    <dbReference type="NCBI Taxonomy" id="34485"/>
    <lineage>
        <taxon>Eukaryota</taxon>
        <taxon>Fungi</taxon>
        <taxon>Fungi incertae sedis</taxon>
        <taxon>Zoopagomycota</taxon>
        <taxon>Entomophthoromycotina</taxon>
        <taxon>Entomophthoromycetes</taxon>
        <taxon>Entomophthorales</taxon>
        <taxon>Entomophthoraceae</taxon>
        <taxon>Entomophthora</taxon>
    </lineage>
</organism>
<accession>A0ACC2UPY4</accession>
<reference evidence="1" key="1">
    <citation type="submission" date="2022-04" db="EMBL/GenBank/DDBJ databases">
        <title>Genome of the entomopathogenic fungus Entomophthora muscae.</title>
        <authorList>
            <person name="Elya C."/>
            <person name="Lovett B.R."/>
            <person name="Lee E."/>
            <person name="Macias A.M."/>
            <person name="Hajek A.E."/>
            <person name="De Bivort B.L."/>
            <person name="Kasson M.T."/>
            <person name="De Fine Licht H.H."/>
            <person name="Stajich J.E."/>
        </authorList>
    </citation>
    <scope>NUCLEOTIDE SEQUENCE</scope>
    <source>
        <strain evidence="1">Berkeley</strain>
    </source>
</reference>
<evidence type="ECO:0000313" key="2">
    <source>
        <dbReference type="Proteomes" id="UP001165960"/>
    </source>
</evidence>
<keyword evidence="2" id="KW-1185">Reference proteome</keyword>
<sequence>MVPLVYWLGGEPLGELLGDLPGALIPQEGVIEDVATDPSNLMLIQLLRFEEVCQVLLVGRYSHWVIGVTQISSPMFQGLDDRKHLFIIDG</sequence>
<proteinExistence type="predicted"/>
<dbReference type="EMBL" id="QTSX02000066">
    <property type="protein sequence ID" value="KAJ9089093.1"/>
    <property type="molecule type" value="Genomic_DNA"/>
</dbReference>
<dbReference type="Proteomes" id="UP001165960">
    <property type="component" value="Unassembled WGS sequence"/>
</dbReference>
<evidence type="ECO:0000313" key="1">
    <source>
        <dbReference type="EMBL" id="KAJ9089093.1"/>
    </source>
</evidence>
<feature type="non-terminal residue" evidence="1">
    <location>
        <position position="90"/>
    </location>
</feature>